<gene>
    <name evidence="11" type="ORF">BD311DRAFT_749791</name>
</gene>
<keyword evidence="5 10" id="KW-1133">Transmembrane helix</keyword>
<keyword evidence="3" id="KW-1003">Cell membrane</keyword>
<dbReference type="PANTHER" id="PTHR28259:SF1">
    <property type="entry name" value="FLUORIDE EXPORT PROTEIN 1-RELATED"/>
    <property type="match status" value="1"/>
</dbReference>
<dbReference type="GO" id="GO:1903425">
    <property type="term" value="F:fluoride transmembrane transporter activity"/>
    <property type="evidence" value="ECO:0007669"/>
    <property type="project" value="TreeGrafter"/>
</dbReference>
<protein>
    <submittedName>
        <fullName evidence="11">CrcB-like protein-domain-containing protein</fullName>
    </submittedName>
</protein>
<keyword evidence="4 10" id="KW-0812">Transmembrane</keyword>
<feature type="transmembrane region" description="Helical" evidence="10">
    <location>
        <begin position="276"/>
        <end position="295"/>
    </location>
</feature>
<evidence type="ECO:0000256" key="10">
    <source>
        <dbReference type="SAM" id="Phobius"/>
    </source>
</evidence>
<sequence length="405" mass="43697">MSRAVNVPLASDNREEPFAEARNAEDGQAQSRQASTVEKVLSSGEPSQDNDSPPPRRSDVGNVLARHSSVRDADSLASIDRPPSEEENLPPSKIYGPLSFPVLVLLMPASIFGVLARLGLQAITTYDGKEIFPLAWVQGAGCLVMGFALGLKEPIGQFYGPLYTAITTGFCGSLTTFSGWQVDIFESWINGTASHRDWLRDAIDGAGKTVFTFAISLSAISFGAHLSKLLLPYVHTPRTPSRPVRYTLSALAVLVYAAAYPAYFRMSPRFRHEATAALLFSFPGTLSRYLLSLSLNPRLKLFPLGTFAANMVGTALLGTFQVLRSIRHPGPLSANACNVLQGLADGYCGCLTTVSTFAAEVDALPPRRAWLYAVLSWLTGQVLLAIILGPSIGVGRVSREITCRF</sequence>
<feature type="transmembrane region" description="Helical" evidence="10">
    <location>
        <begin position="206"/>
        <end position="226"/>
    </location>
</feature>
<dbReference type="EMBL" id="ML143393">
    <property type="protein sequence ID" value="TBU32822.1"/>
    <property type="molecule type" value="Genomic_DNA"/>
</dbReference>
<evidence type="ECO:0000256" key="9">
    <source>
        <dbReference type="SAM" id="MobiDB-lite"/>
    </source>
</evidence>
<dbReference type="InterPro" id="IPR003691">
    <property type="entry name" value="FluC"/>
</dbReference>
<dbReference type="GO" id="GO:0005886">
    <property type="term" value="C:plasma membrane"/>
    <property type="evidence" value="ECO:0007669"/>
    <property type="project" value="UniProtKB-SubCell"/>
</dbReference>
<evidence type="ECO:0000256" key="3">
    <source>
        <dbReference type="ARBA" id="ARBA00022475"/>
    </source>
</evidence>
<dbReference type="AlphaFoldDB" id="A0A4Q9N123"/>
<evidence type="ECO:0000256" key="4">
    <source>
        <dbReference type="ARBA" id="ARBA00022692"/>
    </source>
</evidence>
<feature type="region of interest" description="Disordered" evidence="9">
    <location>
        <begin position="1"/>
        <end position="91"/>
    </location>
</feature>
<evidence type="ECO:0000256" key="8">
    <source>
        <dbReference type="ARBA" id="ARBA00035585"/>
    </source>
</evidence>
<proteinExistence type="inferred from homology"/>
<comment type="catalytic activity">
    <reaction evidence="8">
        <text>fluoride(in) = fluoride(out)</text>
        <dbReference type="Rhea" id="RHEA:76159"/>
        <dbReference type="ChEBI" id="CHEBI:17051"/>
    </reaction>
    <physiologicalReaction direction="left-to-right" evidence="8">
        <dbReference type="Rhea" id="RHEA:76160"/>
    </physiologicalReaction>
</comment>
<evidence type="ECO:0000313" key="11">
    <source>
        <dbReference type="EMBL" id="TBU32822.1"/>
    </source>
</evidence>
<organism evidence="11">
    <name type="scientific">Dichomitus squalens</name>
    <dbReference type="NCBI Taxonomy" id="114155"/>
    <lineage>
        <taxon>Eukaryota</taxon>
        <taxon>Fungi</taxon>
        <taxon>Dikarya</taxon>
        <taxon>Basidiomycota</taxon>
        <taxon>Agaricomycotina</taxon>
        <taxon>Agaricomycetes</taxon>
        <taxon>Polyporales</taxon>
        <taxon>Polyporaceae</taxon>
        <taxon>Dichomitus</taxon>
    </lineage>
</organism>
<evidence type="ECO:0000256" key="7">
    <source>
        <dbReference type="ARBA" id="ARBA00035120"/>
    </source>
</evidence>
<dbReference type="Proteomes" id="UP000292957">
    <property type="component" value="Unassembled WGS sequence"/>
</dbReference>
<feature type="transmembrane region" description="Helical" evidence="10">
    <location>
        <begin position="98"/>
        <end position="119"/>
    </location>
</feature>
<evidence type="ECO:0000256" key="2">
    <source>
        <dbReference type="ARBA" id="ARBA00004651"/>
    </source>
</evidence>
<evidence type="ECO:0000256" key="1">
    <source>
        <dbReference type="ARBA" id="ARBA00002598"/>
    </source>
</evidence>
<comment type="function">
    <text evidence="1">Fluoride channel required for the rapid expulsion of cytoplasmic fluoride.</text>
</comment>
<accession>A0A4Q9N123</accession>
<dbReference type="OrthoDB" id="409792at2759"/>
<evidence type="ECO:0000256" key="5">
    <source>
        <dbReference type="ARBA" id="ARBA00022989"/>
    </source>
</evidence>
<dbReference type="PANTHER" id="PTHR28259">
    <property type="entry name" value="FLUORIDE EXPORT PROTEIN 1-RELATED"/>
    <property type="match status" value="1"/>
</dbReference>
<dbReference type="Pfam" id="PF02537">
    <property type="entry name" value="CRCB"/>
    <property type="match status" value="2"/>
</dbReference>
<comment type="subcellular location">
    <subcellularLocation>
        <location evidence="2">Cell membrane</location>
        <topology evidence="2">Multi-pass membrane protein</topology>
    </subcellularLocation>
</comment>
<feature type="transmembrane region" description="Helical" evidence="10">
    <location>
        <begin position="301"/>
        <end position="323"/>
    </location>
</feature>
<feature type="transmembrane region" description="Helical" evidence="10">
    <location>
        <begin position="369"/>
        <end position="389"/>
    </location>
</feature>
<evidence type="ECO:0000256" key="6">
    <source>
        <dbReference type="ARBA" id="ARBA00023136"/>
    </source>
</evidence>
<feature type="transmembrane region" description="Helical" evidence="10">
    <location>
        <begin position="162"/>
        <end position="185"/>
    </location>
</feature>
<keyword evidence="6 10" id="KW-0472">Membrane</keyword>
<feature type="transmembrane region" description="Helical" evidence="10">
    <location>
        <begin position="131"/>
        <end position="150"/>
    </location>
</feature>
<feature type="transmembrane region" description="Helical" evidence="10">
    <location>
        <begin position="246"/>
        <end position="264"/>
    </location>
</feature>
<name>A0A4Q9N123_9APHY</name>
<reference evidence="11" key="1">
    <citation type="submission" date="2019-01" db="EMBL/GenBank/DDBJ databases">
        <title>Draft genome sequences of three monokaryotic isolates of the white-rot basidiomycete fungus Dichomitus squalens.</title>
        <authorList>
            <consortium name="DOE Joint Genome Institute"/>
            <person name="Lopez S.C."/>
            <person name="Andreopoulos B."/>
            <person name="Pangilinan J."/>
            <person name="Lipzen A."/>
            <person name="Riley R."/>
            <person name="Ahrendt S."/>
            <person name="Ng V."/>
            <person name="Barry K."/>
            <person name="Daum C."/>
            <person name="Grigoriev I.V."/>
            <person name="Hilden K.S."/>
            <person name="Makela M.R."/>
            <person name="de Vries R.P."/>
        </authorList>
    </citation>
    <scope>NUCLEOTIDE SEQUENCE [LARGE SCALE GENOMIC DNA]</scope>
    <source>
        <strain evidence="11">OM18370.1</strain>
    </source>
</reference>
<comment type="similarity">
    <text evidence="7">Belongs to the fluoride channel Fluc/FEX (TC 1.A.43) family.</text>
</comment>
<feature type="compositionally biased region" description="Basic and acidic residues" evidence="9">
    <location>
        <begin position="12"/>
        <end position="25"/>
    </location>
</feature>